<gene>
    <name evidence="6" type="ORF">X975_22033</name>
</gene>
<evidence type="ECO:0000313" key="7">
    <source>
        <dbReference type="Proteomes" id="UP000054359"/>
    </source>
</evidence>
<evidence type="ECO:0000256" key="4">
    <source>
        <dbReference type="ARBA" id="ARBA00023136"/>
    </source>
</evidence>
<name>A0A087UDF3_STEMI</name>
<keyword evidence="6" id="KW-0675">Receptor</keyword>
<keyword evidence="3" id="KW-1133">Transmembrane helix</keyword>
<evidence type="ECO:0000259" key="5">
    <source>
        <dbReference type="Pfam" id="PF01094"/>
    </source>
</evidence>
<keyword evidence="7" id="KW-1185">Reference proteome</keyword>
<dbReference type="Proteomes" id="UP000054359">
    <property type="component" value="Unassembled WGS sequence"/>
</dbReference>
<dbReference type="Pfam" id="PF01094">
    <property type="entry name" value="ANF_receptor"/>
    <property type="match status" value="1"/>
</dbReference>
<dbReference type="InterPro" id="IPR001828">
    <property type="entry name" value="ANF_lig-bd_rcpt"/>
</dbReference>
<dbReference type="OMA" id="SRIICHH"/>
<evidence type="ECO:0000256" key="3">
    <source>
        <dbReference type="ARBA" id="ARBA00022989"/>
    </source>
</evidence>
<dbReference type="EMBL" id="KK119327">
    <property type="protein sequence ID" value="KFM75392.1"/>
    <property type="molecule type" value="Genomic_DNA"/>
</dbReference>
<accession>A0A087UDF3</accession>
<dbReference type="InterPro" id="IPR028082">
    <property type="entry name" value="Peripla_BP_I"/>
</dbReference>
<reference evidence="6 7" key="1">
    <citation type="submission" date="2013-11" db="EMBL/GenBank/DDBJ databases">
        <title>Genome sequencing of Stegodyphus mimosarum.</title>
        <authorList>
            <person name="Bechsgaard J."/>
        </authorList>
    </citation>
    <scope>NUCLEOTIDE SEQUENCE [LARGE SCALE GENOMIC DNA]</scope>
</reference>
<protein>
    <submittedName>
        <fullName evidence="6">Glutamate receptor 1</fullName>
    </submittedName>
</protein>
<evidence type="ECO:0000256" key="1">
    <source>
        <dbReference type="ARBA" id="ARBA00004370"/>
    </source>
</evidence>
<dbReference type="OrthoDB" id="5984008at2759"/>
<sequence>MQTAFNYAISFHNNNDSQARFKVEPVVEVLESDDSYKIGQTLCSQMERGIFTLIAPTSDPSYDTFAAYSNMFQMPLVSPAFPQQTSSDRPSHLGVNLRPRYLRAIVDVINYYKWKTIIYLYDSDNGRLGIGRTQLPNPAGGESSSTILLSSGTNIETLGFLMFREGKN</sequence>
<proteinExistence type="predicted"/>
<dbReference type="GO" id="GO:0016020">
    <property type="term" value="C:membrane"/>
    <property type="evidence" value="ECO:0007669"/>
    <property type="project" value="UniProtKB-SubCell"/>
</dbReference>
<comment type="subcellular location">
    <subcellularLocation>
        <location evidence="1">Membrane</location>
    </subcellularLocation>
</comment>
<feature type="domain" description="Receptor ligand binding region" evidence="5">
    <location>
        <begin position="2"/>
        <end position="129"/>
    </location>
</feature>
<feature type="non-terminal residue" evidence="6">
    <location>
        <position position="168"/>
    </location>
</feature>
<dbReference type="STRING" id="407821.A0A087UDF3"/>
<keyword evidence="2" id="KW-0812">Transmembrane</keyword>
<dbReference type="SUPFAM" id="SSF53822">
    <property type="entry name" value="Periplasmic binding protein-like I"/>
    <property type="match status" value="1"/>
</dbReference>
<dbReference type="AlphaFoldDB" id="A0A087UDF3"/>
<dbReference type="Gene3D" id="3.40.50.2300">
    <property type="match status" value="2"/>
</dbReference>
<evidence type="ECO:0000313" key="6">
    <source>
        <dbReference type="EMBL" id="KFM75392.1"/>
    </source>
</evidence>
<keyword evidence="4" id="KW-0472">Membrane</keyword>
<organism evidence="6 7">
    <name type="scientific">Stegodyphus mimosarum</name>
    <name type="common">African social velvet spider</name>
    <dbReference type="NCBI Taxonomy" id="407821"/>
    <lineage>
        <taxon>Eukaryota</taxon>
        <taxon>Metazoa</taxon>
        <taxon>Ecdysozoa</taxon>
        <taxon>Arthropoda</taxon>
        <taxon>Chelicerata</taxon>
        <taxon>Arachnida</taxon>
        <taxon>Araneae</taxon>
        <taxon>Araneomorphae</taxon>
        <taxon>Entelegynae</taxon>
        <taxon>Eresoidea</taxon>
        <taxon>Eresidae</taxon>
        <taxon>Stegodyphus</taxon>
    </lineage>
</organism>
<evidence type="ECO:0000256" key="2">
    <source>
        <dbReference type="ARBA" id="ARBA00022692"/>
    </source>
</evidence>